<feature type="region of interest" description="Disordered" evidence="1">
    <location>
        <begin position="1"/>
        <end position="25"/>
    </location>
</feature>
<name>S3HK56_9HYPH</name>
<dbReference type="HOGENOM" id="CLU_1711784_0_0_5"/>
<accession>S3HK56</accession>
<reference evidence="2 3" key="1">
    <citation type="journal article" date="2012" name="J. Bacteriol.">
        <title>Genome sequence of Rhizobium grahamii CCGE502, a broad-host-range symbiont with low nodulation competitiveness in Phaseolus vulgaris.</title>
        <authorList>
            <person name="Althabegoiti M.J."/>
            <person name="Lozano L."/>
            <person name="Torres-Tejerizo G."/>
            <person name="Ormeno-Orrillo E."/>
            <person name="Rogel M.A."/>
            <person name="Gonzalez V."/>
            <person name="Martinez-Romero E."/>
        </authorList>
    </citation>
    <scope>NUCLEOTIDE SEQUENCE [LARGE SCALE GENOMIC DNA]</scope>
    <source>
        <strain evidence="2 3">CCGE 502</strain>
        <plasmid evidence="2">pRg502a</plasmid>
    </source>
</reference>
<feature type="compositionally biased region" description="Basic residues" evidence="1">
    <location>
        <begin position="58"/>
        <end position="67"/>
    </location>
</feature>
<feature type="region of interest" description="Disordered" evidence="1">
    <location>
        <begin position="39"/>
        <end position="105"/>
    </location>
</feature>
<dbReference type="AlphaFoldDB" id="S3HK56"/>
<keyword evidence="3" id="KW-1185">Reference proteome</keyword>
<evidence type="ECO:0000313" key="2">
    <source>
        <dbReference type="EMBL" id="EPE93896.1"/>
    </source>
</evidence>
<dbReference type="EMBL" id="AEYE02000038">
    <property type="protein sequence ID" value="EPE93896.1"/>
    <property type="molecule type" value="Genomic_DNA"/>
</dbReference>
<dbReference type="Proteomes" id="UP000014411">
    <property type="component" value="Unassembled WGS sequence"/>
</dbReference>
<evidence type="ECO:0000313" key="3">
    <source>
        <dbReference type="Proteomes" id="UP000014411"/>
    </source>
</evidence>
<gene>
    <name evidence="2" type="ORF">RGCCGE502_33941</name>
</gene>
<geneLocation type="plasmid" evidence="2">
    <name>pRg502a</name>
</geneLocation>
<keyword evidence="2" id="KW-0614">Plasmid</keyword>
<organism evidence="2 3">
    <name type="scientific">Rhizobium grahamii CCGE 502</name>
    <dbReference type="NCBI Taxonomy" id="990285"/>
    <lineage>
        <taxon>Bacteria</taxon>
        <taxon>Pseudomonadati</taxon>
        <taxon>Pseudomonadota</taxon>
        <taxon>Alphaproteobacteria</taxon>
        <taxon>Hyphomicrobiales</taxon>
        <taxon>Rhizobiaceae</taxon>
        <taxon>Rhizobium/Agrobacterium group</taxon>
        <taxon>Rhizobium</taxon>
    </lineage>
</organism>
<proteinExistence type="predicted"/>
<protein>
    <submittedName>
        <fullName evidence="2">Uncharacterized protein</fullName>
    </submittedName>
</protein>
<comment type="caution">
    <text evidence="2">The sequence shown here is derived from an EMBL/GenBank/DDBJ whole genome shotgun (WGS) entry which is preliminary data.</text>
</comment>
<evidence type="ECO:0000256" key="1">
    <source>
        <dbReference type="SAM" id="MobiDB-lite"/>
    </source>
</evidence>
<sequence>MHCPLRAIVAPREPSPGGSKHQQAKPFIVEIKPSRKRKPIDRENSIWGQTTTCDGSLHAHRDRRSRVVGRSSEPLVGRVGLQRMQESHGPLRMRSRLEDRPSVVGQDLEPGIEVGCVVGAGLELGNNPQIGAQEATAELGDQFFGARSDLSLA</sequence>